<name>A0A3D8I504_9HELI</name>
<dbReference type="Pfam" id="PF22753">
    <property type="entry name" value="Ape1_N"/>
    <property type="match status" value="1"/>
</dbReference>
<dbReference type="Gene3D" id="2.60.120.1360">
    <property type="match status" value="1"/>
</dbReference>
<evidence type="ECO:0000313" key="4">
    <source>
        <dbReference type="Proteomes" id="UP000256599"/>
    </source>
</evidence>
<dbReference type="OrthoDB" id="5318134at2"/>
<dbReference type="Gene3D" id="3.40.50.1110">
    <property type="entry name" value="SGNH hydrolase"/>
    <property type="match status" value="1"/>
</dbReference>
<comment type="caution">
    <text evidence="3">The sequence shown here is derived from an EMBL/GenBank/DDBJ whole genome shotgun (WGS) entry which is preliminary data.</text>
</comment>
<organism evidence="3 4">
    <name type="scientific">Helicobacter marmotae</name>
    <dbReference type="NCBI Taxonomy" id="152490"/>
    <lineage>
        <taxon>Bacteria</taxon>
        <taxon>Pseudomonadati</taxon>
        <taxon>Campylobacterota</taxon>
        <taxon>Epsilonproteobacteria</taxon>
        <taxon>Campylobacterales</taxon>
        <taxon>Helicobacteraceae</taxon>
        <taxon>Helicobacter</taxon>
    </lineage>
</organism>
<gene>
    <name evidence="3" type="ORF">CQA63_06055</name>
</gene>
<feature type="domain" description="Peptidoglycan O-acetylesterase N-terminal" evidence="2">
    <location>
        <begin position="97"/>
        <end position="205"/>
    </location>
</feature>
<dbReference type="SUPFAM" id="SSF52266">
    <property type="entry name" value="SGNH hydrolase"/>
    <property type="match status" value="1"/>
</dbReference>
<dbReference type="InterPro" id="IPR036514">
    <property type="entry name" value="SGNH_hydro_sf"/>
</dbReference>
<dbReference type="PANTHER" id="PTHR30383">
    <property type="entry name" value="THIOESTERASE 1/PROTEASE 1/LYSOPHOSPHOLIPASE L1"/>
    <property type="match status" value="1"/>
</dbReference>
<feature type="domain" description="SGNH hydrolase-type esterase" evidence="1">
    <location>
        <begin position="223"/>
        <end position="381"/>
    </location>
</feature>
<reference evidence="3 4" key="1">
    <citation type="submission" date="2018-04" db="EMBL/GenBank/DDBJ databases">
        <title>Novel Campyloabacter and Helicobacter Species and Strains.</title>
        <authorList>
            <person name="Mannion A.J."/>
            <person name="Shen Z."/>
            <person name="Fox J.G."/>
        </authorList>
    </citation>
    <scope>NUCLEOTIDE SEQUENCE [LARGE SCALE GENOMIC DNA]</scope>
    <source>
        <strain evidence="3 4">MIT 98-6070</strain>
    </source>
</reference>
<dbReference type="InterPro" id="IPR051532">
    <property type="entry name" value="Ester_Hydrolysis_Enzymes"/>
</dbReference>
<evidence type="ECO:0000313" key="3">
    <source>
        <dbReference type="EMBL" id="RDU59641.1"/>
    </source>
</evidence>
<dbReference type="InterPro" id="IPR055041">
    <property type="entry name" value="Ape1_N"/>
</dbReference>
<dbReference type="AlphaFoldDB" id="A0A3D8I504"/>
<protein>
    <submittedName>
        <fullName evidence="3">Uncharacterized protein</fullName>
    </submittedName>
</protein>
<dbReference type="EMBL" id="NXLR01000010">
    <property type="protein sequence ID" value="RDU59641.1"/>
    <property type="molecule type" value="Genomic_DNA"/>
</dbReference>
<accession>A0A3D8I504</accession>
<keyword evidence="4" id="KW-1185">Reference proteome</keyword>
<evidence type="ECO:0000259" key="1">
    <source>
        <dbReference type="Pfam" id="PF13472"/>
    </source>
</evidence>
<evidence type="ECO:0000259" key="2">
    <source>
        <dbReference type="Pfam" id="PF22753"/>
    </source>
</evidence>
<dbReference type="PANTHER" id="PTHR30383:SF29">
    <property type="entry name" value="SGNH HYDROLASE-TYPE ESTERASE DOMAIN-CONTAINING PROTEIN"/>
    <property type="match status" value="1"/>
</dbReference>
<sequence>MSLSFCICVGILGIEYPLKSIGLALADSKPSIPAQSKQLLESTSGIQSYQAQISPLLKAKIHKRENLVIRVLGDSHIAGDFLSHRLRNLLFKNYSFGLLYPLYPLYHQHIALKYQSQNFEILNSRINEPTAYPLGGVIAKPTALPAYITLSPINPTNATTKIIFKAPDTKAALRIEDSAKAKFIINAKRASSWQILSMELQYPISIYALNEKVLLGGMYITQRNGGNNIVESLGINGARSDIWLKWDRELFMQQMRILPADLYILCYGSNDAMHDNFNESVFIKHYGELIDNIREANPNTTILLLSPPPVVQKTTKGKRVVYKKSKNANITARAITKLAKEKQTLLFSMEDFINQSGGKAKWESANLAKPDVHLLPNGYKLIADKLYYELLRLK</sequence>
<dbReference type="Proteomes" id="UP000256599">
    <property type="component" value="Unassembled WGS sequence"/>
</dbReference>
<proteinExistence type="predicted"/>
<dbReference type="GO" id="GO:0016788">
    <property type="term" value="F:hydrolase activity, acting on ester bonds"/>
    <property type="evidence" value="ECO:0007669"/>
    <property type="project" value="UniProtKB-ARBA"/>
</dbReference>
<dbReference type="InterPro" id="IPR013830">
    <property type="entry name" value="SGNH_hydro"/>
</dbReference>
<dbReference type="Pfam" id="PF13472">
    <property type="entry name" value="Lipase_GDSL_2"/>
    <property type="match status" value="1"/>
</dbReference>